<proteinExistence type="predicted"/>
<organism evidence="1 2">
    <name type="scientific">Candidatus Wirthbacteria bacterium CG2_30_54_11</name>
    <dbReference type="NCBI Taxonomy" id="1817892"/>
    <lineage>
        <taxon>Bacteria</taxon>
        <taxon>Candidatus Wirthbacteria</taxon>
    </lineage>
</organism>
<dbReference type="Proteomes" id="UP000183245">
    <property type="component" value="Unassembled WGS sequence"/>
</dbReference>
<dbReference type="Gene3D" id="1.10.3210.10">
    <property type="entry name" value="Hypothetical protein af1432"/>
    <property type="match status" value="1"/>
</dbReference>
<gene>
    <name evidence="1" type="ORF">AUK40_03930</name>
</gene>
<evidence type="ECO:0000313" key="1">
    <source>
        <dbReference type="EMBL" id="OIP97120.1"/>
    </source>
</evidence>
<dbReference type="STRING" id="1817892.AUK40_03930"/>
<dbReference type="EMBL" id="MNZT01000067">
    <property type="protein sequence ID" value="OIP97120.1"/>
    <property type="molecule type" value="Genomic_DNA"/>
</dbReference>
<dbReference type="SUPFAM" id="SSF109604">
    <property type="entry name" value="HD-domain/PDEase-like"/>
    <property type="match status" value="1"/>
</dbReference>
<accession>A0A1J5J0W9</accession>
<evidence type="ECO:0000313" key="2">
    <source>
        <dbReference type="Proteomes" id="UP000183245"/>
    </source>
</evidence>
<sequence length="413" mass="47870">MDENPSEAMDAPIEEYIWRERLERLEFETVTELREIVQEPFFILCMNDTEFLQELLAHMERTAMITGLVARLAHWDERTTRKATAAALGHDLAKPWVLGPEHPRVSRDFIHSRRIFNMKDRVIVKSHPYLAMLLIHQYIDQPDLQSNFSQEEWEEIAEFIDAHHEIFRFPQKDLDGRERIAYLRDPLHDLFWQIEQDGHSYQEARDRLMVPMLIQIVDGFGALADNRSYQNGNHPYSPEEILRNRFTPGQIRSSVLASFAEHRRTIKTRSNPVSPTASGPIDGSSCLTGGAEGMTLDQIVADLCDTLHLLVEHTIAVYSRSQGMTMIRPESLQNREEQTQTLQEMKKAAWADWLNQAHRQRRALTIHYTPELYLRGGECDRAHLRLKCKDEMTLALLQVFHDKALRASGYTTG</sequence>
<name>A0A1J5J0W9_9BACT</name>
<comment type="caution">
    <text evidence="1">The sequence shown here is derived from an EMBL/GenBank/DDBJ whole genome shotgun (WGS) entry which is preliminary data.</text>
</comment>
<reference evidence="1 2" key="1">
    <citation type="journal article" date="2016" name="Environ. Microbiol.">
        <title>Genomic resolution of a cold subsurface aquifer community provides metabolic insights for novel microbes adapted to high CO concentrations.</title>
        <authorList>
            <person name="Probst A.J."/>
            <person name="Castelle C.J."/>
            <person name="Singh A."/>
            <person name="Brown C.T."/>
            <person name="Anantharaman K."/>
            <person name="Sharon I."/>
            <person name="Hug L.A."/>
            <person name="Burstein D."/>
            <person name="Emerson J.B."/>
            <person name="Thomas B.C."/>
            <person name="Banfield J.F."/>
        </authorList>
    </citation>
    <scope>NUCLEOTIDE SEQUENCE [LARGE SCALE GENOMIC DNA]</scope>
    <source>
        <strain evidence="1">CG2_30_54_11</strain>
    </source>
</reference>
<dbReference type="AlphaFoldDB" id="A0A1J5J0W9"/>
<protein>
    <recommendedName>
        <fullName evidence="3">HD domain-containing protein</fullName>
    </recommendedName>
</protein>
<evidence type="ECO:0008006" key="3">
    <source>
        <dbReference type="Google" id="ProtNLM"/>
    </source>
</evidence>